<dbReference type="Pfam" id="PF22522">
    <property type="entry name" value="DUF6998"/>
    <property type="match status" value="1"/>
</dbReference>
<dbReference type="InterPro" id="IPR054267">
    <property type="entry name" value="DUF6998"/>
</dbReference>
<protein>
    <recommendedName>
        <fullName evidence="1">DUF6998 domain-containing protein</fullName>
    </recommendedName>
</protein>
<evidence type="ECO:0000313" key="2">
    <source>
        <dbReference type="EMBL" id="GGE00205.1"/>
    </source>
</evidence>
<dbReference type="Proteomes" id="UP000644699">
    <property type="component" value="Unassembled WGS sequence"/>
</dbReference>
<organism evidence="2 3">
    <name type="scientific">Aureimonas endophytica</name>
    <dbReference type="NCBI Taxonomy" id="2027858"/>
    <lineage>
        <taxon>Bacteria</taxon>
        <taxon>Pseudomonadati</taxon>
        <taxon>Pseudomonadota</taxon>
        <taxon>Alphaproteobacteria</taxon>
        <taxon>Hyphomicrobiales</taxon>
        <taxon>Aurantimonadaceae</taxon>
        <taxon>Aureimonas</taxon>
    </lineage>
</organism>
<dbReference type="AlphaFoldDB" id="A0A916ZJX8"/>
<dbReference type="RefSeq" id="WP_188907949.1">
    <property type="nucleotide sequence ID" value="NZ_BMIQ01000002.1"/>
</dbReference>
<accession>A0A916ZJX8</accession>
<keyword evidence="3" id="KW-1185">Reference proteome</keyword>
<comment type="caution">
    <text evidence="2">The sequence shown here is derived from an EMBL/GenBank/DDBJ whole genome shotgun (WGS) entry which is preliminary data.</text>
</comment>
<proteinExistence type="predicted"/>
<sequence length="155" mass="16778">MNRSFELPPIIEDLVKARNALRDHYRASGLSFTLDGNLLGDLGEALAAELFGIVLVGRSVTGIDGHASDGRSVQVKASASGRGAAFRMVETRADHLIFFSLDVETLTGIVDFNGPEAMAVKRLPASWVGQRSLTLGQLRAADREVADIDRLEMIR</sequence>
<reference evidence="2" key="1">
    <citation type="journal article" date="2014" name="Int. J. Syst. Evol. Microbiol.">
        <title>Complete genome sequence of Corynebacterium casei LMG S-19264T (=DSM 44701T), isolated from a smear-ripened cheese.</title>
        <authorList>
            <consortium name="US DOE Joint Genome Institute (JGI-PGF)"/>
            <person name="Walter F."/>
            <person name="Albersmeier A."/>
            <person name="Kalinowski J."/>
            <person name="Ruckert C."/>
        </authorList>
    </citation>
    <scope>NUCLEOTIDE SEQUENCE</scope>
    <source>
        <strain evidence="2">CGMCC 1.15367</strain>
    </source>
</reference>
<dbReference type="EMBL" id="BMIQ01000002">
    <property type="protein sequence ID" value="GGE00205.1"/>
    <property type="molecule type" value="Genomic_DNA"/>
</dbReference>
<reference evidence="2" key="2">
    <citation type="submission" date="2020-09" db="EMBL/GenBank/DDBJ databases">
        <authorList>
            <person name="Sun Q."/>
            <person name="Zhou Y."/>
        </authorList>
    </citation>
    <scope>NUCLEOTIDE SEQUENCE</scope>
    <source>
        <strain evidence="2">CGMCC 1.15367</strain>
    </source>
</reference>
<gene>
    <name evidence="2" type="ORF">GCM10011390_18760</name>
</gene>
<name>A0A916ZJX8_9HYPH</name>
<evidence type="ECO:0000259" key="1">
    <source>
        <dbReference type="Pfam" id="PF22522"/>
    </source>
</evidence>
<evidence type="ECO:0000313" key="3">
    <source>
        <dbReference type="Proteomes" id="UP000644699"/>
    </source>
</evidence>
<feature type="domain" description="DUF6998" evidence="1">
    <location>
        <begin position="13"/>
        <end position="151"/>
    </location>
</feature>